<accession>A0A7I4YG75</accession>
<dbReference type="OrthoDB" id="5894974at2759"/>
<protein>
    <submittedName>
        <fullName evidence="3">Peptidase S1 domain-containing protein</fullName>
    </submittedName>
</protein>
<keyword evidence="2" id="KW-1185">Reference proteome</keyword>
<evidence type="ECO:0000256" key="1">
    <source>
        <dbReference type="SAM" id="SignalP"/>
    </source>
</evidence>
<feature type="signal peptide" evidence="1">
    <location>
        <begin position="1"/>
        <end position="19"/>
    </location>
</feature>
<evidence type="ECO:0000313" key="3">
    <source>
        <dbReference type="WBParaSite" id="HCON_00092095-00001"/>
    </source>
</evidence>
<dbReference type="Proteomes" id="UP000025227">
    <property type="component" value="Unplaced"/>
</dbReference>
<keyword evidence="1" id="KW-0732">Signal</keyword>
<evidence type="ECO:0000313" key="2">
    <source>
        <dbReference type="Proteomes" id="UP000025227"/>
    </source>
</evidence>
<proteinExistence type="predicted"/>
<dbReference type="Pfam" id="PF17619">
    <property type="entry name" value="SCVP"/>
    <property type="match status" value="4"/>
</dbReference>
<name>A0A7I4YG75_HAECO</name>
<organism evidence="2 3">
    <name type="scientific">Haemonchus contortus</name>
    <name type="common">Barber pole worm</name>
    <dbReference type="NCBI Taxonomy" id="6289"/>
    <lineage>
        <taxon>Eukaryota</taxon>
        <taxon>Metazoa</taxon>
        <taxon>Ecdysozoa</taxon>
        <taxon>Nematoda</taxon>
        <taxon>Chromadorea</taxon>
        <taxon>Rhabditida</taxon>
        <taxon>Rhabditina</taxon>
        <taxon>Rhabditomorpha</taxon>
        <taxon>Strongyloidea</taxon>
        <taxon>Trichostrongylidae</taxon>
        <taxon>Haemonchus</taxon>
    </lineage>
</organism>
<sequence>TFNMERLLFAFVLIGTTLACQPVPPPEKSGRGHDTAYVTIVTDQPYNPSKIKQYLGYFPKTKIKQYSRRLGDFSNLDSTDVDGNFAFTFTIKHCVCAYVKQWVNQIVESSEHYISGNAVCVKPESPVMVETTTTARTTTRTTTTASSLIALEPAPPPAFVGRGHDTAYVTIVTDQPYNPSKVNQHIGYFPKTKMEQHAWQLGDFSNLELTNVGGYSAYTFILKQCICGYVKKWVNQIVQSSQHYTSGDAVCFYEESSSFVRERTTTTTASSSIALPPAPPPAFVGRGDDTAYVAIVTDQPYDPSKVNQYMDYFPKTKMEQYAWQLGDFSNLGVTNIGGNFAYTFTIPRSVCGYVKRWANQIVQSSQHYTSGDAVCLSEESSLGREKTAAATTTTTSSPILSPFAAHSPPRDLYNEDMFSPSQVSLPIGTTAALQPVPPPPFHGRGRDTAQVTLVTNQPYDPAKVKQHMDYFPQTKIQQYANELGDFSNLGYADVNDNFAYTFTLSRSACEYVNLWVNRIVRSSPYYTNGNTRCSNEGSSFVREKTATTTTKTTASSPILSPSDISYLLNMPECEKD</sequence>
<dbReference type="AlphaFoldDB" id="A0A7I4YG75"/>
<feature type="chain" id="PRO_5029523857" evidence="1">
    <location>
        <begin position="20"/>
        <end position="576"/>
    </location>
</feature>
<dbReference type="InterPro" id="IPR035126">
    <property type="entry name" value="SCVP"/>
</dbReference>
<reference evidence="3" key="1">
    <citation type="submission" date="2020-12" db="UniProtKB">
        <authorList>
            <consortium name="WormBaseParasite"/>
        </authorList>
    </citation>
    <scope>IDENTIFICATION</scope>
    <source>
        <strain evidence="3">MHco3</strain>
    </source>
</reference>
<dbReference type="WBParaSite" id="HCON_00092095-00001">
    <property type="protein sequence ID" value="HCON_00092095-00001"/>
    <property type="gene ID" value="HCON_00092095"/>
</dbReference>